<accession>A0ABR8Z4K3</accession>
<organism evidence="8 9">
    <name type="scientific">Oceanitalea stevensii</name>
    <dbReference type="NCBI Taxonomy" id="2763072"/>
    <lineage>
        <taxon>Bacteria</taxon>
        <taxon>Bacillati</taxon>
        <taxon>Actinomycetota</taxon>
        <taxon>Actinomycetes</taxon>
        <taxon>Micrococcales</taxon>
        <taxon>Bogoriellaceae</taxon>
        <taxon>Georgenia</taxon>
    </lineage>
</organism>
<dbReference type="PANTHER" id="PTHR43806:SF11">
    <property type="entry name" value="CEREVISIN-RELATED"/>
    <property type="match status" value="1"/>
</dbReference>
<evidence type="ECO:0000259" key="7">
    <source>
        <dbReference type="Pfam" id="PF00082"/>
    </source>
</evidence>
<name>A0ABR8Z4K3_9MICO</name>
<keyword evidence="9" id="KW-1185">Reference proteome</keyword>
<evidence type="ECO:0000256" key="6">
    <source>
        <dbReference type="SAM" id="MobiDB-lite"/>
    </source>
</evidence>
<dbReference type="PROSITE" id="PS51892">
    <property type="entry name" value="SUBTILASE"/>
    <property type="match status" value="1"/>
</dbReference>
<dbReference type="InterPro" id="IPR015500">
    <property type="entry name" value="Peptidase_S8_subtilisin-rel"/>
</dbReference>
<evidence type="ECO:0000256" key="2">
    <source>
        <dbReference type="ARBA" id="ARBA00022670"/>
    </source>
</evidence>
<dbReference type="PROSITE" id="PS00136">
    <property type="entry name" value="SUBTILASE_ASP"/>
    <property type="match status" value="1"/>
</dbReference>
<feature type="domain" description="Peptidase S8/S53" evidence="7">
    <location>
        <begin position="183"/>
        <end position="455"/>
    </location>
</feature>
<keyword evidence="3 5" id="KW-0378">Hydrolase</keyword>
<dbReference type="PANTHER" id="PTHR43806">
    <property type="entry name" value="PEPTIDASE S8"/>
    <property type="match status" value="1"/>
</dbReference>
<dbReference type="Proteomes" id="UP000661894">
    <property type="component" value="Unassembled WGS sequence"/>
</dbReference>
<dbReference type="SUPFAM" id="SSF52743">
    <property type="entry name" value="Subtilisin-like"/>
    <property type="match status" value="1"/>
</dbReference>
<evidence type="ECO:0000256" key="5">
    <source>
        <dbReference type="PROSITE-ProRule" id="PRU01240"/>
    </source>
</evidence>
<evidence type="ECO:0000256" key="4">
    <source>
        <dbReference type="ARBA" id="ARBA00022825"/>
    </source>
</evidence>
<evidence type="ECO:0000256" key="3">
    <source>
        <dbReference type="ARBA" id="ARBA00022801"/>
    </source>
</evidence>
<dbReference type="InterPro" id="IPR036852">
    <property type="entry name" value="Peptidase_S8/S53_dom_sf"/>
</dbReference>
<protein>
    <submittedName>
        <fullName evidence="8">S8 family serine peptidase</fullName>
    </submittedName>
</protein>
<evidence type="ECO:0000256" key="1">
    <source>
        <dbReference type="ARBA" id="ARBA00011073"/>
    </source>
</evidence>
<evidence type="ECO:0000313" key="9">
    <source>
        <dbReference type="Proteomes" id="UP000661894"/>
    </source>
</evidence>
<dbReference type="PRINTS" id="PR00723">
    <property type="entry name" value="SUBTILISIN"/>
</dbReference>
<dbReference type="Gene3D" id="3.40.50.200">
    <property type="entry name" value="Peptidase S8/S53 domain"/>
    <property type="match status" value="1"/>
</dbReference>
<gene>
    <name evidence="8" type="ORF">H9624_13155</name>
</gene>
<keyword evidence="2 5" id="KW-0645">Protease</keyword>
<dbReference type="InterPro" id="IPR023827">
    <property type="entry name" value="Peptidase_S8_Asp-AS"/>
</dbReference>
<dbReference type="Pfam" id="PF00082">
    <property type="entry name" value="Peptidase_S8"/>
    <property type="match status" value="1"/>
</dbReference>
<feature type="active site" description="Charge relay system" evidence="5">
    <location>
        <position position="227"/>
    </location>
</feature>
<dbReference type="InterPro" id="IPR000209">
    <property type="entry name" value="Peptidase_S8/S53_dom"/>
</dbReference>
<keyword evidence="4 5" id="KW-0720">Serine protease</keyword>
<dbReference type="EMBL" id="JACSPO010000009">
    <property type="protein sequence ID" value="MBD8063266.1"/>
    <property type="molecule type" value="Genomic_DNA"/>
</dbReference>
<comment type="similarity">
    <text evidence="1 5">Belongs to the peptidase S8 family.</text>
</comment>
<feature type="active site" description="Charge relay system" evidence="5">
    <location>
        <position position="413"/>
    </location>
</feature>
<sequence length="609" mass="61584">MATMTGRDFPERVYALCQPGGAPASLFAPGQVVTARTVERFYASEEDVARTAAALTEAGFEVLHTSRLLVNVAGPPELFEEVFGRRLHTEEREVVKPGSVRGTGTFIDSEGGAVPGLLETAGSALADVVAAVAIEEPYYPASVLPGPVPSADPPAADYWHLTLPDQLATALRADGPHRDGVTGAGVRVAMVDTGFQSHPFFTSRGYRVEPTVLGPGTADPEVDENGHGTGEAANVFAAAPDVTLLPVKAATASGALVNVTAAFTAAVALRPDVVTNSWGSDQPGLPLSAANQALAAAVAAAVADGVVVVFSAGNGSWGFPGQHPDVISAGGVYQGPGGELRASDYSSGFVSRVYPGRRVPDVSGLVGLLPAAMYLMLPVPPGCAIDRDLAGGTHPEGDETGPDDGWAAFSGTSAAAPQLAGVCALLAQAAPGTAPDRVREVLAATARDVTAGTNHPEFGEPAGPGPDLATGPGLVDAAAALAALGEGSGTGGTAVALVMLRSPSGEEPASFRAATSSEWVPAAGTVREVAAALRRVGFTVGPASGPTLSIAAPPAVFARVFATEPVRADDGGWTSGRGDSLPLDTLPEQLREVVRAVVLERPAELHTGP</sequence>
<dbReference type="InterPro" id="IPR050131">
    <property type="entry name" value="Peptidase_S8_subtilisin-like"/>
</dbReference>
<evidence type="ECO:0000313" key="8">
    <source>
        <dbReference type="EMBL" id="MBD8063266.1"/>
    </source>
</evidence>
<comment type="caution">
    <text evidence="8">The sequence shown here is derived from an EMBL/GenBank/DDBJ whole genome shotgun (WGS) entry which is preliminary data.</text>
</comment>
<reference evidence="8 9" key="1">
    <citation type="submission" date="2020-08" db="EMBL/GenBank/DDBJ databases">
        <title>A Genomic Blueprint of the Chicken Gut Microbiome.</title>
        <authorList>
            <person name="Gilroy R."/>
            <person name="Ravi A."/>
            <person name="Getino M."/>
            <person name="Pursley I."/>
            <person name="Horton D.L."/>
            <person name="Alikhan N.-F."/>
            <person name="Baker D."/>
            <person name="Gharbi K."/>
            <person name="Hall N."/>
            <person name="Watson M."/>
            <person name="Adriaenssens E.M."/>
            <person name="Foster-Nyarko E."/>
            <person name="Jarju S."/>
            <person name="Secka A."/>
            <person name="Antonio M."/>
            <person name="Oren A."/>
            <person name="Chaudhuri R."/>
            <person name="La Ragione R.M."/>
            <person name="Hildebrand F."/>
            <person name="Pallen M.J."/>
        </authorList>
    </citation>
    <scope>NUCLEOTIDE SEQUENCE [LARGE SCALE GENOMIC DNA]</scope>
    <source>
        <strain evidence="8 9">Sa1BUA1</strain>
    </source>
</reference>
<feature type="active site" description="Charge relay system" evidence="5">
    <location>
        <position position="192"/>
    </location>
</feature>
<feature type="region of interest" description="Disordered" evidence="6">
    <location>
        <begin position="388"/>
        <end position="410"/>
    </location>
</feature>
<proteinExistence type="inferred from homology"/>
<dbReference type="RefSeq" id="WP_251840363.1">
    <property type="nucleotide sequence ID" value="NZ_JACSPO010000009.1"/>
</dbReference>